<dbReference type="RefSeq" id="WP_077751513.1">
    <property type="nucleotide sequence ID" value="NZ_CP014782.1"/>
</dbReference>
<dbReference type="Gene3D" id="3.30.2440.10">
    <property type="entry name" value="Secreted effector protein SifA"/>
    <property type="match status" value="1"/>
</dbReference>
<dbReference type="OrthoDB" id="6637939at2"/>
<organism evidence="1 2">
    <name type="scientific">Shewanella psychrophila</name>
    <dbReference type="NCBI Taxonomy" id="225848"/>
    <lineage>
        <taxon>Bacteria</taxon>
        <taxon>Pseudomonadati</taxon>
        <taxon>Pseudomonadota</taxon>
        <taxon>Gammaproteobacteria</taxon>
        <taxon>Alteromonadales</taxon>
        <taxon>Shewanellaceae</taxon>
        <taxon>Shewanella</taxon>
    </lineage>
</organism>
<dbReference type="GO" id="GO:0033644">
    <property type="term" value="C:host cell membrane"/>
    <property type="evidence" value="ECO:0007669"/>
    <property type="project" value="InterPro"/>
</dbReference>
<dbReference type="KEGG" id="spsw:Sps_01001"/>
<dbReference type="Pfam" id="PF11047">
    <property type="entry name" value="SopD"/>
    <property type="match status" value="1"/>
</dbReference>
<dbReference type="AlphaFoldDB" id="A0A1S6HKZ6"/>
<evidence type="ECO:0000313" key="2">
    <source>
        <dbReference type="Proteomes" id="UP000189545"/>
    </source>
</evidence>
<keyword evidence="2" id="KW-1185">Reference proteome</keyword>
<dbReference type="STRING" id="225848.Sps_01001"/>
<accession>A0A1S6HKZ6</accession>
<reference evidence="1 2" key="1">
    <citation type="submission" date="2016-03" db="EMBL/GenBank/DDBJ databases">
        <title>Complete genome sequence of Shewanella psychrophila WP2, a deep sea bacterium isolated from west Pacific sediment.</title>
        <authorList>
            <person name="Xu G."/>
            <person name="Jian H."/>
        </authorList>
    </citation>
    <scope>NUCLEOTIDE SEQUENCE [LARGE SCALE GENOMIC DNA]</scope>
    <source>
        <strain evidence="1 2">WP2</strain>
    </source>
</reference>
<evidence type="ECO:0000313" key="1">
    <source>
        <dbReference type="EMBL" id="AQS36190.1"/>
    </source>
</evidence>
<dbReference type="Proteomes" id="UP000189545">
    <property type="component" value="Chromosome"/>
</dbReference>
<sequence length="541" mass="59813">MAIEVALNQQHSYHFNESRLERVLTAKTLDEASKMGLLDRIVDWFRGGVKREAIEGLYDQIAQPGHLTSPQVAQRFSALRSLVTEEHLPKFSMNVNDNGERWGMSLAIDGHNIYQTPTSDIDSQFYQVCAVKTAMVARDDLDKMSSSLTLEKYIEGNIQCMSDDVEVQQYLRQKLDDSRFSAKHFTGIEEHDADPAKFVAKFGDAHLEFSNRSPTNGELRAEYLKDALCAGNYTHLRTLAAKGFLTGSDNSLRYAVTPARYELLNLVGEQGMRDEGLARVLYLAKVGNTNLGELFNLPEPLEAEIDDLDDFMLCGHDLDIESLPADVYADEAIFYQGLGQHQTTTIGETCSALMSQDLGKGLQFLAEKVNPHKLVGGLNNAFDYLIGRNSGAIALRNCITCAKAVDANLGLMLAKQQDNTTPLQFWDATDTGEGVMIQTTTKSHTVGLVSDQSLSSLLRAELAPESRAIIFVPVSESNDSHAMNLLHFKSGQAYLVDGQNGKFYDLQNHADVIQLDSQYSANGRDIAPVTIHMTGALSHYQ</sequence>
<dbReference type="InterPro" id="IPR022747">
    <property type="entry name" value="SopD"/>
</dbReference>
<gene>
    <name evidence="1" type="ORF">Sps_01001</name>
</gene>
<proteinExistence type="predicted"/>
<dbReference type="EMBL" id="CP014782">
    <property type="protein sequence ID" value="AQS36190.1"/>
    <property type="molecule type" value="Genomic_DNA"/>
</dbReference>
<name>A0A1S6HKZ6_9GAMM</name>
<protein>
    <submittedName>
        <fullName evidence="1">Uncharacterized protein</fullName>
    </submittedName>
</protein>